<dbReference type="OrthoDB" id="9805316at2"/>
<gene>
    <name evidence="7" type="ORF">LEP1GSC058_3963</name>
</gene>
<dbReference type="Pfam" id="PF00348">
    <property type="entry name" value="polyprenyl_synt"/>
    <property type="match status" value="1"/>
</dbReference>
<evidence type="ECO:0000256" key="5">
    <source>
        <dbReference type="ARBA" id="ARBA00022842"/>
    </source>
</evidence>
<dbReference type="PANTHER" id="PTHR12001:SF69">
    <property type="entry name" value="ALL TRANS-POLYPRENYL-DIPHOSPHATE SYNTHASE PDSS1"/>
    <property type="match status" value="1"/>
</dbReference>
<evidence type="ECO:0000256" key="3">
    <source>
        <dbReference type="ARBA" id="ARBA00022679"/>
    </source>
</evidence>
<keyword evidence="8" id="KW-1185">Reference proteome</keyword>
<comment type="cofactor">
    <cofactor evidence="1">
        <name>Mg(2+)</name>
        <dbReference type="ChEBI" id="CHEBI:18420"/>
    </cofactor>
</comment>
<evidence type="ECO:0000256" key="1">
    <source>
        <dbReference type="ARBA" id="ARBA00001946"/>
    </source>
</evidence>
<evidence type="ECO:0000256" key="6">
    <source>
        <dbReference type="RuleBase" id="RU004466"/>
    </source>
</evidence>
<dbReference type="STRING" id="1193011.LEP1GSC058_3963"/>
<dbReference type="AlphaFoldDB" id="S3UV63"/>
<dbReference type="SFLD" id="SFLDS00005">
    <property type="entry name" value="Isoprenoid_Synthase_Type_I"/>
    <property type="match status" value="1"/>
</dbReference>
<keyword evidence="5" id="KW-0460">Magnesium</keyword>
<reference evidence="7" key="1">
    <citation type="submission" date="2013-04" db="EMBL/GenBank/DDBJ databases">
        <authorList>
            <person name="Harkins D.M."/>
            <person name="Durkin A.S."/>
            <person name="Selengut J.D."/>
            <person name="Sanka R."/>
            <person name="DePew J."/>
            <person name="Purushe J."/>
            <person name="Ahmed A."/>
            <person name="van der Linden H."/>
            <person name="Goris M.G.A."/>
            <person name="Hartskeerl R.A."/>
            <person name="Vinetz J.M."/>
            <person name="Sutton G.G."/>
            <person name="Nelson W.C."/>
            <person name="Fouts D.E."/>
        </authorList>
    </citation>
    <scope>NUCLEOTIDE SEQUENCE [LARGE SCALE GENOMIC DNA]</scope>
    <source>
        <strain evidence="7">BUT 6</strain>
    </source>
</reference>
<protein>
    <submittedName>
        <fullName evidence="7">Polyprenyl synthetase</fullName>
    </submittedName>
</protein>
<name>S3UV63_9LEPT</name>
<dbReference type="RefSeq" id="WP_016550747.1">
    <property type="nucleotide sequence ID" value="NZ_AKWZ02000010.1"/>
</dbReference>
<evidence type="ECO:0000313" key="8">
    <source>
        <dbReference type="Proteomes" id="UP000014540"/>
    </source>
</evidence>
<comment type="caution">
    <text evidence="7">The sequence shown here is derived from an EMBL/GenBank/DDBJ whole genome shotgun (WGS) entry which is preliminary data.</text>
</comment>
<dbReference type="InterPro" id="IPR000092">
    <property type="entry name" value="Polyprenyl_synt"/>
</dbReference>
<dbReference type="PANTHER" id="PTHR12001">
    <property type="entry name" value="GERANYLGERANYL PYROPHOSPHATE SYNTHASE"/>
    <property type="match status" value="1"/>
</dbReference>
<proteinExistence type="inferred from homology"/>
<evidence type="ECO:0000256" key="4">
    <source>
        <dbReference type="ARBA" id="ARBA00022723"/>
    </source>
</evidence>
<keyword evidence="3 6" id="KW-0808">Transferase</keyword>
<sequence>MKAKGLKDLLVRKFDKKLYEIIDEDLRLLAEIKDYTIRSGGKRIRPVLHYCICRILGYKGEKYTDVGAIAELIHAASLLHDDVVDEAQTRRGVPSVGSKFGNKTAILAGDYLLACGIDHLNSLGSPSLMDLFTQVIKDLSISELIQMEWERNPKLDLSIYDRVVYGKTASLFGAVCQAAGILAEAPKKSLKKLHEFGARLGSLFQKQDDAIDYFQAGEQTGKIPLKDFKNGLYTYPILKLLERADKNDKKLTHSLFAKEERNSQDEMVILSLLNRYNIRKSLNEEFQADVEELLRFLKGYPETEEGALVKEQFRKLTEV</sequence>
<dbReference type="InterPro" id="IPR033749">
    <property type="entry name" value="Polyprenyl_synt_CS"/>
</dbReference>
<keyword evidence="4" id="KW-0479">Metal-binding</keyword>
<accession>S3UV63</accession>
<evidence type="ECO:0000256" key="2">
    <source>
        <dbReference type="ARBA" id="ARBA00006706"/>
    </source>
</evidence>
<dbReference type="InterPro" id="IPR008949">
    <property type="entry name" value="Isoprenoid_synthase_dom_sf"/>
</dbReference>
<dbReference type="GO" id="GO:0046872">
    <property type="term" value="F:metal ion binding"/>
    <property type="evidence" value="ECO:0007669"/>
    <property type="project" value="UniProtKB-KW"/>
</dbReference>
<dbReference type="PROSITE" id="PS00723">
    <property type="entry name" value="POLYPRENYL_SYNTHASE_1"/>
    <property type="match status" value="1"/>
</dbReference>
<dbReference type="GO" id="GO:0004659">
    <property type="term" value="F:prenyltransferase activity"/>
    <property type="evidence" value="ECO:0007669"/>
    <property type="project" value="InterPro"/>
</dbReference>
<organism evidence="7 8">
    <name type="scientific">Leptospira fainei serovar Hurstbridge str. BUT 6</name>
    <dbReference type="NCBI Taxonomy" id="1193011"/>
    <lineage>
        <taxon>Bacteria</taxon>
        <taxon>Pseudomonadati</taxon>
        <taxon>Spirochaetota</taxon>
        <taxon>Spirochaetia</taxon>
        <taxon>Leptospirales</taxon>
        <taxon>Leptospiraceae</taxon>
        <taxon>Leptospira</taxon>
    </lineage>
</organism>
<dbReference type="Gene3D" id="1.10.600.10">
    <property type="entry name" value="Farnesyl Diphosphate Synthase"/>
    <property type="match status" value="1"/>
</dbReference>
<dbReference type="GO" id="GO:0008299">
    <property type="term" value="P:isoprenoid biosynthetic process"/>
    <property type="evidence" value="ECO:0007669"/>
    <property type="project" value="InterPro"/>
</dbReference>
<dbReference type="EMBL" id="AKWZ02000010">
    <property type="protein sequence ID" value="EPG74291.1"/>
    <property type="molecule type" value="Genomic_DNA"/>
</dbReference>
<comment type="similarity">
    <text evidence="2 6">Belongs to the FPP/GGPP synthase family.</text>
</comment>
<evidence type="ECO:0000313" key="7">
    <source>
        <dbReference type="EMBL" id="EPG74291.1"/>
    </source>
</evidence>
<dbReference type="SUPFAM" id="SSF48576">
    <property type="entry name" value="Terpenoid synthases"/>
    <property type="match status" value="1"/>
</dbReference>
<dbReference type="Proteomes" id="UP000014540">
    <property type="component" value="Unassembled WGS sequence"/>
</dbReference>
<dbReference type="CDD" id="cd00685">
    <property type="entry name" value="Trans_IPPS_HT"/>
    <property type="match status" value="1"/>
</dbReference>